<reference evidence="1" key="4">
    <citation type="submission" date="2019-03" db="UniProtKB">
        <authorList>
            <consortium name="EnsemblPlants"/>
        </authorList>
    </citation>
    <scope>IDENTIFICATION</scope>
</reference>
<name>A0A453KB17_AEGTS</name>
<evidence type="ECO:0000313" key="2">
    <source>
        <dbReference type="Proteomes" id="UP000015105"/>
    </source>
</evidence>
<dbReference type="AlphaFoldDB" id="A0A453KB17"/>
<sequence length="32" mass="3712">SWLIWFANEPLRPHQARVATDPHLSQARCDVP</sequence>
<keyword evidence="2" id="KW-1185">Reference proteome</keyword>
<dbReference type="Gramene" id="AET5Gv20362200.1">
    <property type="protein sequence ID" value="AET5Gv20362200.1"/>
    <property type="gene ID" value="AET5Gv20362200"/>
</dbReference>
<organism evidence="1 2">
    <name type="scientific">Aegilops tauschii subsp. strangulata</name>
    <name type="common">Goatgrass</name>
    <dbReference type="NCBI Taxonomy" id="200361"/>
    <lineage>
        <taxon>Eukaryota</taxon>
        <taxon>Viridiplantae</taxon>
        <taxon>Streptophyta</taxon>
        <taxon>Embryophyta</taxon>
        <taxon>Tracheophyta</taxon>
        <taxon>Spermatophyta</taxon>
        <taxon>Magnoliopsida</taxon>
        <taxon>Liliopsida</taxon>
        <taxon>Poales</taxon>
        <taxon>Poaceae</taxon>
        <taxon>BOP clade</taxon>
        <taxon>Pooideae</taxon>
        <taxon>Triticodae</taxon>
        <taxon>Triticeae</taxon>
        <taxon>Triticinae</taxon>
        <taxon>Aegilops</taxon>
    </lineage>
</organism>
<reference evidence="1" key="5">
    <citation type="journal article" date="2021" name="G3 (Bethesda)">
        <title>Aegilops tauschii genome assembly Aet v5.0 features greater sequence contiguity and improved annotation.</title>
        <authorList>
            <person name="Wang L."/>
            <person name="Zhu T."/>
            <person name="Rodriguez J.C."/>
            <person name="Deal K.R."/>
            <person name="Dubcovsky J."/>
            <person name="McGuire P.E."/>
            <person name="Lux T."/>
            <person name="Spannagl M."/>
            <person name="Mayer K.F.X."/>
            <person name="Baldrich P."/>
            <person name="Meyers B.C."/>
            <person name="Huo N."/>
            <person name="Gu Y.Q."/>
            <person name="Zhou H."/>
            <person name="Devos K.M."/>
            <person name="Bennetzen J.L."/>
            <person name="Unver T."/>
            <person name="Budak H."/>
            <person name="Gulick P.J."/>
            <person name="Galiba G."/>
            <person name="Kalapos B."/>
            <person name="Nelson D.R."/>
            <person name="Li P."/>
            <person name="You F.M."/>
            <person name="Luo M.C."/>
            <person name="Dvorak J."/>
        </authorList>
    </citation>
    <scope>NUCLEOTIDE SEQUENCE [LARGE SCALE GENOMIC DNA]</scope>
    <source>
        <strain evidence="1">cv. AL8/78</strain>
    </source>
</reference>
<proteinExistence type="predicted"/>
<dbReference type="EnsemblPlants" id="AET5Gv20362200.1">
    <property type="protein sequence ID" value="AET5Gv20362200.1"/>
    <property type="gene ID" value="AET5Gv20362200"/>
</dbReference>
<protein>
    <submittedName>
        <fullName evidence="1">Uncharacterized protein</fullName>
    </submittedName>
</protein>
<accession>A0A453KB17</accession>
<reference evidence="2" key="1">
    <citation type="journal article" date="2014" name="Science">
        <title>Ancient hybridizations among the ancestral genomes of bread wheat.</title>
        <authorList>
            <consortium name="International Wheat Genome Sequencing Consortium,"/>
            <person name="Marcussen T."/>
            <person name="Sandve S.R."/>
            <person name="Heier L."/>
            <person name="Spannagl M."/>
            <person name="Pfeifer M."/>
            <person name="Jakobsen K.S."/>
            <person name="Wulff B.B."/>
            <person name="Steuernagel B."/>
            <person name="Mayer K.F."/>
            <person name="Olsen O.A."/>
        </authorList>
    </citation>
    <scope>NUCLEOTIDE SEQUENCE [LARGE SCALE GENOMIC DNA]</scope>
    <source>
        <strain evidence="2">cv. AL8/78</strain>
    </source>
</reference>
<dbReference type="Proteomes" id="UP000015105">
    <property type="component" value="Chromosome 5D"/>
</dbReference>
<reference evidence="2" key="2">
    <citation type="journal article" date="2017" name="Nat. Plants">
        <title>The Aegilops tauschii genome reveals multiple impacts of transposons.</title>
        <authorList>
            <person name="Zhao G."/>
            <person name="Zou C."/>
            <person name="Li K."/>
            <person name="Wang K."/>
            <person name="Li T."/>
            <person name="Gao L."/>
            <person name="Zhang X."/>
            <person name="Wang H."/>
            <person name="Yang Z."/>
            <person name="Liu X."/>
            <person name="Jiang W."/>
            <person name="Mao L."/>
            <person name="Kong X."/>
            <person name="Jiao Y."/>
            <person name="Jia J."/>
        </authorList>
    </citation>
    <scope>NUCLEOTIDE SEQUENCE [LARGE SCALE GENOMIC DNA]</scope>
    <source>
        <strain evidence="2">cv. AL8/78</strain>
    </source>
</reference>
<reference evidence="1" key="3">
    <citation type="journal article" date="2017" name="Nature">
        <title>Genome sequence of the progenitor of the wheat D genome Aegilops tauschii.</title>
        <authorList>
            <person name="Luo M.C."/>
            <person name="Gu Y.Q."/>
            <person name="Puiu D."/>
            <person name="Wang H."/>
            <person name="Twardziok S.O."/>
            <person name="Deal K.R."/>
            <person name="Huo N."/>
            <person name="Zhu T."/>
            <person name="Wang L."/>
            <person name="Wang Y."/>
            <person name="McGuire P.E."/>
            <person name="Liu S."/>
            <person name="Long H."/>
            <person name="Ramasamy R.K."/>
            <person name="Rodriguez J.C."/>
            <person name="Van S.L."/>
            <person name="Yuan L."/>
            <person name="Wang Z."/>
            <person name="Xia Z."/>
            <person name="Xiao L."/>
            <person name="Anderson O.D."/>
            <person name="Ouyang S."/>
            <person name="Liang Y."/>
            <person name="Zimin A.V."/>
            <person name="Pertea G."/>
            <person name="Qi P."/>
            <person name="Bennetzen J.L."/>
            <person name="Dai X."/>
            <person name="Dawson M.W."/>
            <person name="Muller H.G."/>
            <person name="Kugler K."/>
            <person name="Rivarola-Duarte L."/>
            <person name="Spannagl M."/>
            <person name="Mayer K.F.X."/>
            <person name="Lu F.H."/>
            <person name="Bevan M.W."/>
            <person name="Leroy P."/>
            <person name="Li P."/>
            <person name="You F.M."/>
            <person name="Sun Q."/>
            <person name="Liu Z."/>
            <person name="Lyons E."/>
            <person name="Wicker T."/>
            <person name="Salzberg S.L."/>
            <person name="Devos K.M."/>
            <person name="Dvorak J."/>
        </authorList>
    </citation>
    <scope>NUCLEOTIDE SEQUENCE [LARGE SCALE GENOMIC DNA]</scope>
    <source>
        <strain evidence="1">cv. AL8/78</strain>
    </source>
</reference>
<evidence type="ECO:0000313" key="1">
    <source>
        <dbReference type="EnsemblPlants" id="AET5Gv20362200.1"/>
    </source>
</evidence>